<protein>
    <submittedName>
        <fullName evidence="1">Uncharacterized protein</fullName>
    </submittedName>
</protein>
<keyword evidence="2" id="KW-1185">Reference proteome</keyword>
<organism evidence="1 2">
    <name type="scientific">Cinchona calisaya</name>
    <dbReference type="NCBI Taxonomy" id="153742"/>
    <lineage>
        <taxon>Eukaryota</taxon>
        <taxon>Viridiplantae</taxon>
        <taxon>Streptophyta</taxon>
        <taxon>Embryophyta</taxon>
        <taxon>Tracheophyta</taxon>
        <taxon>Spermatophyta</taxon>
        <taxon>Magnoliopsida</taxon>
        <taxon>eudicotyledons</taxon>
        <taxon>Gunneridae</taxon>
        <taxon>Pentapetalae</taxon>
        <taxon>asterids</taxon>
        <taxon>lamiids</taxon>
        <taxon>Gentianales</taxon>
        <taxon>Rubiaceae</taxon>
        <taxon>Cinchonoideae</taxon>
        <taxon>Cinchoneae</taxon>
        <taxon>Cinchona</taxon>
    </lineage>
</organism>
<name>A0ABD3AQP4_9GENT</name>
<proteinExistence type="predicted"/>
<evidence type="ECO:0000313" key="2">
    <source>
        <dbReference type="Proteomes" id="UP001630127"/>
    </source>
</evidence>
<reference evidence="1 2" key="1">
    <citation type="submission" date="2024-11" db="EMBL/GenBank/DDBJ databases">
        <title>A near-complete genome assembly of Cinchona calisaya.</title>
        <authorList>
            <person name="Lian D.C."/>
            <person name="Zhao X.W."/>
            <person name="Wei L."/>
        </authorList>
    </citation>
    <scope>NUCLEOTIDE SEQUENCE [LARGE SCALE GENOMIC DNA]</scope>
    <source>
        <tissue evidence="1">Nenye</tissue>
    </source>
</reference>
<evidence type="ECO:0000313" key="1">
    <source>
        <dbReference type="EMBL" id="KAL3533484.1"/>
    </source>
</evidence>
<gene>
    <name evidence="1" type="ORF">ACH5RR_007005</name>
</gene>
<sequence length="82" mass="8994">MAGCEMLSEFPFEAMRTSSQDFYRTLSEQQNLALIPQLLGIGSSRAKDDGELMSQIKRAMATIVARSGCRQQGVLAANVVLR</sequence>
<dbReference type="AlphaFoldDB" id="A0ABD3AQP4"/>
<dbReference type="EMBL" id="JBJUIK010000003">
    <property type="protein sequence ID" value="KAL3533484.1"/>
    <property type="molecule type" value="Genomic_DNA"/>
</dbReference>
<dbReference type="Proteomes" id="UP001630127">
    <property type="component" value="Unassembled WGS sequence"/>
</dbReference>
<accession>A0ABD3AQP4</accession>
<comment type="caution">
    <text evidence="1">The sequence shown here is derived from an EMBL/GenBank/DDBJ whole genome shotgun (WGS) entry which is preliminary data.</text>
</comment>